<dbReference type="PANTHER" id="PTHR42919">
    <property type="entry name" value="N-ALPHA-ACETYLTRANSFERASE"/>
    <property type="match status" value="1"/>
</dbReference>
<keyword evidence="4" id="KW-1185">Reference proteome</keyword>
<dbReference type="InParanoid" id="F0ZFA6"/>
<name>F0ZFA6_DICPU</name>
<gene>
    <name evidence="3" type="ORF">DICPUDRAFT_76997</name>
</gene>
<evidence type="ECO:0000313" key="4">
    <source>
        <dbReference type="Proteomes" id="UP000001064"/>
    </source>
</evidence>
<reference evidence="4" key="1">
    <citation type="journal article" date="2011" name="Genome Biol.">
        <title>Comparative genomics of the social amoebae Dictyostelium discoideum and Dictyostelium purpureum.</title>
        <authorList>
            <consortium name="US DOE Joint Genome Institute (JGI-PGF)"/>
            <person name="Sucgang R."/>
            <person name="Kuo A."/>
            <person name="Tian X."/>
            <person name="Salerno W."/>
            <person name="Parikh A."/>
            <person name="Feasley C.L."/>
            <person name="Dalin E."/>
            <person name="Tu H."/>
            <person name="Huang E."/>
            <person name="Barry K."/>
            <person name="Lindquist E."/>
            <person name="Shapiro H."/>
            <person name="Bruce D."/>
            <person name="Schmutz J."/>
            <person name="Salamov A."/>
            <person name="Fey P."/>
            <person name="Gaudet P."/>
            <person name="Anjard C."/>
            <person name="Babu M.M."/>
            <person name="Basu S."/>
            <person name="Bushmanova Y."/>
            <person name="van der Wel H."/>
            <person name="Katoh-Kurasawa M."/>
            <person name="Dinh C."/>
            <person name="Coutinho P.M."/>
            <person name="Saito T."/>
            <person name="Elias M."/>
            <person name="Schaap P."/>
            <person name="Kay R.R."/>
            <person name="Henrissat B."/>
            <person name="Eichinger L."/>
            <person name="Rivero F."/>
            <person name="Putnam N.H."/>
            <person name="West C.M."/>
            <person name="Loomis W.F."/>
            <person name="Chisholm R.L."/>
            <person name="Shaulsky G."/>
            <person name="Strassmann J.E."/>
            <person name="Queller D.C."/>
            <person name="Kuspa A."/>
            <person name="Grigoriev I.V."/>
        </authorList>
    </citation>
    <scope>NUCLEOTIDE SEQUENCE [LARGE SCALE GENOMIC DNA]</scope>
    <source>
        <strain evidence="4">QSDP1</strain>
    </source>
</reference>
<dbReference type="InterPro" id="IPR016181">
    <property type="entry name" value="Acyl_CoA_acyltransferase"/>
</dbReference>
<evidence type="ECO:0008006" key="5">
    <source>
        <dbReference type="Google" id="ProtNLM"/>
    </source>
</evidence>
<accession>F0ZFA6</accession>
<dbReference type="Gene3D" id="3.40.630.30">
    <property type="match status" value="2"/>
</dbReference>
<dbReference type="GO" id="GO:0031415">
    <property type="term" value="C:NatA complex"/>
    <property type="evidence" value="ECO:0000318"/>
    <property type="project" value="GO_Central"/>
</dbReference>
<evidence type="ECO:0000256" key="1">
    <source>
        <dbReference type="ARBA" id="ARBA00022679"/>
    </source>
</evidence>
<evidence type="ECO:0000256" key="2">
    <source>
        <dbReference type="ARBA" id="ARBA00023315"/>
    </source>
</evidence>
<organism evidence="3 4">
    <name type="scientific">Dictyostelium purpureum</name>
    <name type="common">Slime mold</name>
    <dbReference type="NCBI Taxonomy" id="5786"/>
    <lineage>
        <taxon>Eukaryota</taxon>
        <taxon>Amoebozoa</taxon>
        <taxon>Evosea</taxon>
        <taxon>Eumycetozoa</taxon>
        <taxon>Dictyostelia</taxon>
        <taxon>Dictyosteliales</taxon>
        <taxon>Dictyosteliaceae</taxon>
        <taxon>Dictyostelium</taxon>
    </lineage>
</organism>
<dbReference type="InterPro" id="IPR051556">
    <property type="entry name" value="N-term/lysine_N-AcTrnsfr"/>
</dbReference>
<dbReference type="RefSeq" id="XP_003286113.1">
    <property type="nucleotide sequence ID" value="XM_003286065.1"/>
</dbReference>
<dbReference type="STRING" id="5786.F0ZFA6"/>
<proteinExistence type="predicted"/>
<dbReference type="GO" id="GO:0007064">
    <property type="term" value="P:mitotic sister chromatid cohesion"/>
    <property type="evidence" value="ECO:0000318"/>
    <property type="project" value="GO_Central"/>
</dbReference>
<dbReference type="VEuPathDB" id="AmoebaDB:DICPUDRAFT_76997"/>
<dbReference type="Proteomes" id="UP000001064">
    <property type="component" value="Unassembled WGS sequence"/>
</dbReference>
<dbReference type="AlphaFoldDB" id="F0ZFA6"/>
<keyword evidence="1" id="KW-0808">Transferase</keyword>
<dbReference type="PANTHER" id="PTHR42919:SF8">
    <property type="entry name" value="N-ALPHA-ACETYLTRANSFERASE 50"/>
    <property type="match status" value="1"/>
</dbReference>
<dbReference type="GO" id="GO:0016746">
    <property type="term" value="F:acyltransferase activity"/>
    <property type="evidence" value="ECO:0007669"/>
    <property type="project" value="UniProtKB-KW"/>
</dbReference>
<protein>
    <recommendedName>
        <fullName evidence="5">N-acetyltransferase domain-containing protein</fullName>
    </recommendedName>
</protein>
<sequence length="130" mass="15058">MIKNIELGDLTDKNIGQLALLNNTTLPVNYEEKFYQKLLTNGFITKLAFFNDVMVGAVSCRIDPPKEEYVEDLCNKEKYEKISLHVQIGSDAIEFYKKFNFKEEGLIKNYYRNIEPTDCYLMSKPVQISA</sequence>
<dbReference type="GeneID" id="10499985"/>
<dbReference type="OrthoDB" id="47374at2759"/>
<dbReference type="FunCoup" id="F0ZFA6">
    <property type="interactions" value="536"/>
</dbReference>
<dbReference type="eggNOG" id="KOG3138">
    <property type="taxonomic scope" value="Eukaryota"/>
</dbReference>
<dbReference type="SUPFAM" id="SSF55729">
    <property type="entry name" value="Acyl-CoA N-acyltransferases (Nat)"/>
    <property type="match status" value="1"/>
</dbReference>
<dbReference type="EMBL" id="GL871001">
    <property type="protein sequence ID" value="EGC37372.1"/>
    <property type="molecule type" value="Genomic_DNA"/>
</dbReference>
<keyword evidence="2" id="KW-0012">Acyltransferase</keyword>
<dbReference type="KEGG" id="dpp:DICPUDRAFT_76997"/>
<evidence type="ECO:0000313" key="3">
    <source>
        <dbReference type="EMBL" id="EGC37372.1"/>
    </source>
</evidence>